<keyword evidence="7" id="KW-0406">Ion transport</keyword>
<name>A0A158FF81_9BURK</name>
<evidence type="ECO:0000256" key="1">
    <source>
        <dbReference type="ARBA" id="ARBA00004571"/>
    </source>
</evidence>
<keyword evidence="3" id="KW-0813">Transport</keyword>
<dbReference type="InterPro" id="IPR033900">
    <property type="entry name" value="Gram_neg_porin_domain"/>
</dbReference>
<keyword evidence="14" id="KW-1185">Reference proteome</keyword>
<dbReference type="InterPro" id="IPR002299">
    <property type="entry name" value="Porin_Neis"/>
</dbReference>
<sequence>MKKALLAASLLTFGVAAHAQSSVTLYGRLDAGLEYMTGVPQGVGAAGQATGSTHRFRAESGDWGTSLWGLKGVEDLGGGYKAVFQLEGSFNTMTGQGPGNNGIFNRWATVGIANNSFGTLLLGRELFIANGVWDFDPFGQSNWSSASLVRGRNWPQSSNNISYQSPKWYGFDVYGQYALSNATNWNGNGSTPQGREGGLQLTYTSALFQIRGMYDEIRNPANGSLGGVYDPLNGGNALGGNPNNGGGNGVYGYSREYTAAFNVFLGQFKIQGAYQAIRSSGMTNVLPGQPTTIDHEWGGVTWQATPAAALIAAVYHSNANNGAGNATLYTVGGSYNLSKRTLLDIQVATVQNSKSANYGLNANNFGTSAATDNPLPGHSQSGVYAGIQHSF</sequence>
<proteinExistence type="predicted"/>
<dbReference type="GO" id="GO:0006811">
    <property type="term" value="P:monoatomic ion transport"/>
    <property type="evidence" value="ECO:0007669"/>
    <property type="project" value="UniProtKB-KW"/>
</dbReference>
<dbReference type="AlphaFoldDB" id="A0A158FF81"/>
<feature type="chain" id="PRO_5011110839" evidence="11">
    <location>
        <begin position="20"/>
        <end position="391"/>
    </location>
</feature>
<keyword evidence="8" id="KW-0626">Porin</keyword>
<evidence type="ECO:0000256" key="7">
    <source>
        <dbReference type="ARBA" id="ARBA00023065"/>
    </source>
</evidence>
<dbReference type="Gene3D" id="2.40.160.10">
    <property type="entry name" value="Porin"/>
    <property type="match status" value="1"/>
</dbReference>
<comment type="subunit">
    <text evidence="2">Homotrimer.</text>
</comment>
<dbReference type="STRING" id="326475.AWB66_00881"/>
<evidence type="ECO:0000256" key="8">
    <source>
        <dbReference type="ARBA" id="ARBA00023114"/>
    </source>
</evidence>
<dbReference type="Pfam" id="PF13609">
    <property type="entry name" value="Porin_4"/>
    <property type="match status" value="1"/>
</dbReference>
<evidence type="ECO:0000256" key="9">
    <source>
        <dbReference type="ARBA" id="ARBA00023136"/>
    </source>
</evidence>
<comment type="caution">
    <text evidence="13">The sequence shown here is derived from an EMBL/GenBank/DDBJ whole genome shotgun (WGS) entry which is preliminary data.</text>
</comment>
<dbReference type="PRINTS" id="PR00184">
    <property type="entry name" value="NEISSPPORIN"/>
</dbReference>
<dbReference type="CDD" id="cd00342">
    <property type="entry name" value="gram_neg_porins"/>
    <property type="match status" value="1"/>
</dbReference>
<reference evidence="13" key="1">
    <citation type="submission" date="2016-01" db="EMBL/GenBank/DDBJ databases">
        <authorList>
            <person name="Peeters Charlotte."/>
        </authorList>
    </citation>
    <scope>NUCLEOTIDE SEQUENCE</scope>
    <source>
        <strain evidence="13">LMG 22936</strain>
    </source>
</reference>
<evidence type="ECO:0000313" key="13">
    <source>
        <dbReference type="EMBL" id="SAL18586.1"/>
    </source>
</evidence>
<dbReference type="SUPFAM" id="SSF56935">
    <property type="entry name" value="Porins"/>
    <property type="match status" value="1"/>
</dbReference>
<dbReference type="Proteomes" id="UP000054717">
    <property type="component" value="Unassembled WGS sequence"/>
</dbReference>
<keyword evidence="10" id="KW-0998">Cell outer membrane</keyword>
<keyword evidence="9" id="KW-0472">Membrane</keyword>
<keyword evidence="4" id="KW-1134">Transmembrane beta strand</keyword>
<evidence type="ECO:0000256" key="10">
    <source>
        <dbReference type="ARBA" id="ARBA00023237"/>
    </source>
</evidence>
<gene>
    <name evidence="13" type="ORF">AWB66_00881</name>
</gene>
<keyword evidence="6 11" id="KW-0732">Signal</keyword>
<accession>A0A158FF81</accession>
<evidence type="ECO:0000313" key="14">
    <source>
        <dbReference type="Proteomes" id="UP000054717"/>
    </source>
</evidence>
<keyword evidence="5" id="KW-0812">Transmembrane</keyword>
<evidence type="ECO:0000256" key="2">
    <source>
        <dbReference type="ARBA" id="ARBA00011233"/>
    </source>
</evidence>
<dbReference type="GO" id="GO:0046930">
    <property type="term" value="C:pore complex"/>
    <property type="evidence" value="ECO:0007669"/>
    <property type="project" value="UniProtKB-KW"/>
</dbReference>
<evidence type="ECO:0000256" key="4">
    <source>
        <dbReference type="ARBA" id="ARBA00022452"/>
    </source>
</evidence>
<dbReference type="PANTHER" id="PTHR34501">
    <property type="entry name" value="PROTEIN YDDL-RELATED"/>
    <property type="match status" value="1"/>
</dbReference>
<dbReference type="PANTHER" id="PTHR34501:SF9">
    <property type="entry name" value="MAJOR OUTER MEMBRANE PROTEIN P.IA"/>
    <property type="match status" value="1"/>
</dbReference>
<dbReference type="InterPro" id="IPR023614">
    <property type="entry name" value="Porin_dom_sf"/>
</dbReference>
<feature type="signal peptide" evidence="11">
    <location>
        <begin position="1"/>
        <end position="19"/>
    </location>
</feature>
<evidence type="ECO:0000256" key="11">
    <source>
        <dbReference type="SAM" id="SignalP"/>
    </source>
</evidence>
<evidence type="ECO:0000256" key="3">
    <source>
        <dbReference type="ARBA" id="ARBA00022448"/>
    </source>
</evidence>
<evidence type="ECO:0000259" key="12">
    <source>
        <dbReference type="Pfam" id="PF13609"/>
    </source>
</evidence>
<dbReference type="InterPro" id="IPR050298">
    <property type="entry name" value="Gram-neg_bact_OMP"/>
</dbReference>
<dbReference type="GO" id="GO:0015288">
    <property type="term" value="F:porin activity"/>
    <property type="evidence" value="ECO:0007669"/>
    <property type="project" value="UniProtKB-KW"/>
</dbReference>
<comment type="subcellular location">
    <subcellularLocation>
        <location evidence="1">Cell outer membrane</location>
        <topology evidence="1">Multi-pass membrane protein</topology>
    </subcellularLocation>
</comment>
<evidence type="ECO:0000256" key="5">
    <source>
        <dbReference type="ARBA" id="ARBA00022692"/>
    </source>
</evidence>
<evidence type="ECO:0000256" key="6">
    <source>
        <dbReference type="ARBA" id="ARBA00022729"/>
    </source>
</evidence>
<dbReference type="RefSeq" id="WP_087629115.1">
    <property type="nucleotide sequence ID" value="NZ_FCNZ02000002.1"/>
</dbReference>
<organism evidence="13 14">
    <name type="scientific">Caballeronia telluris</name>
    <dbReference type="NCBI Taxonomy" id="326475"/>
    <lineage>
        <taxon>Bacteria</taxon>
        <taxon>Pseudomonadati</taxon>
        <taxon>Pseudomonadota</taxon>
        <taxon>Betaproteobacteria</taxon>
        <taxon>Burkholderiales</taxon>
        <taxon>Burkholderiaceae</taxon>
        <taxon>Caballeronia</taxon>
    </lineage>
</organism>
<feature type="domain" description="Porin" evidence="12">
    <location>
        <begin position="8"/>
        <end position="354"/>
    </location>
</feature>
<dbReference type="EMBL" id="FCNZ02000002">
    <property type="protein sequence ID" value="SAL18586.1"/>
    <property type="molecule type" value="Genomic_DNA"/>
</dbReference>
<protein>
    <submittedName>
        <fullName evidence="13">Exported outer membrane porin</fullName>
    </submittedName>
</protein>
<dbReference type="GO" id="GO:0009279">
    <property type="term" value="C:cell outer membrane"/>
    <property type="evidence" value="ECO:0007669"/>
    <property type="project" value="UniProtKB-SubCell"/>
</dbReference>